<dbReference type="RefSeq" id="WP_171835336.1">
    <property type="nucleotide sequence ID" value="NZ_CP053708.1"/>
</dbReference>
<feature type="transmembrane region" description="Helical" evidence="1">
    <location>
        <begin position="16"/>
        <end position="37"/>
    </location>
</feature>
<sequence>MMAGSDMRIKRQAGSGYIYGADILRFAAAVLVAMFHLTWLNKSTSTISWFGWIGVEIFFVLSGFVIARSASNTTPMRFVKSRILRLYPAAWVCTIISFLVVVFHVRGLSGLSIGLFARLGASLMLLPTGPFIASAYWTLPIEIVFYGAVFCILLAGRIDRIEKLTTVLCIASALYLCFYACQVAGIINQPLLEFGYGWRNVLLLRHGIYFAFGIYLWLWSERRLSRRGAAGWALALAMAPLEIACRSAELVALMPAPVQLGTVWLVPILIWLGACAVLVASTAWRGRIARLPAPLLRCIRVAGLSTYPLYLIHEDLGELLRDVLIGLGCPYLVAAVAAIGLCEIVAVLIAYVLEPAVRRVLNAAFVAIGEMRLPDPQIVPVLEHADNDDLVMRGPGGPDRR</sequence>
<protein>
    <submittedName>
        <fullName evidence="3">Acyltransferase</fullName>
    </submittedName>
</protein>
<keyword evidence="3" id="KW-0012">Acyltransferase</keyword>
<evidence type="ECO:0000256" key="1">
    <source>
        <dbReference type="SAM" id="Phobius"/>
    </source>
</evidence>
<dbReference type="PANTHER" id="PTHR23028:SF53">
    <property type="entry name" value="ACYL_TRANSF_3 DOMAIN-CONTAINING PROTEIN"/>
    <property type="match status" value="1"/>
</dbReference>
<evidence type="ECO:0000313" key="3">
    <source>
        <dbReference type="EMBL" id="QKE91718.1"/>
    </source>
</evidence>
<dbReference type="InterPro" id="IPR050879">
    <property type="entry name" value="Acyltransferase_3"/>
</dbReference>
<keyword evidence="1" id="KW-1133">Transmembrane helix</keyword>
<dbReference type="AlphaFoldDB" id="A0A6M8HTM1"/>
<keyword evidence="4" id="KW-1185">Reference proteome</keyword>
<dbReference type="Pfam" id="PF01757">
    <property type="entry name" value="Acyl_transf_3"/>
    <property type="match status" value="1"/>
</dbReference>
<evidence type="ECO:0000313" key="4">
    <source>
        <dbReference type="Proteomes" id="UP000500767"/>
    </source>
</evidence>
<dbReference type="GO" id="GO:0016747">
    <property type="term" value="F:acyltransferase activity, transferring groups other than amino-acyl groups"/>
    <property type="evidence" value="ECO:0007669"/>
    <property type="project" value="InterPro"/>
</dbReference>
<feature type="transmembrane region" description="Helical" evidence="1">
    <location>
        <begin position="262"/>
        <end position="283"/>
    </location>
</feature>
<feature type="transmembrane region" description="Helical" evidence="1">
    <location>
        <begin position="88"/>
        <end position="115"/>
    </location>
</feature>
<dbReference type="EMBL" id="CP053708">
    <property type="protein sequence ID" value="QKE91718.1"/>
    <property type="molecule type" value="Genomic_DNA"/>
</dbReference>
<dbReference type="InterPro" id="IPR002656">
    <property type="entry name" value="Acyl_transf_3_dom"/>
</dbReference>
<dbReference type="GO" id="GO:0000271">
    <property type="term" value="P:polysaccharide biosynthetic process"/>
    <property type="evidence" value="ECO:0007669"/>
    <property type="project" value="TreeGrafter"/>
</dbReference>
<gene>
    <name evidence="3" type="ORF">HN018_18270</name>
</gene>
<reference evidence="3 4" key="1">
    <citation type="journal article" date="2014" name="World J. Microbiol. Biotechnol.">
        <title>Biodiversity and physiological characteristics of Antarctic and Arctic lichens-associated bacteria.</title>
        <authorList>
            <person name="Lee Y.M."/>
            <person name="Kim E.H."/>
            <person name="Lee H.K."/>
            <person name="Hong S.G."/>
        </authorList>
    </citation>
    <scope>NUCLEOTIDE SEQUENCE [LARGE SCALE GENOMIC DNA]</scope>
    <source>
        <strain evidence="3 4">PAMC 26569</strain>
    </source>
</reference>
<feature type="transmembrane region" description="Helical" evidence="1">
    <location>
        <begin position="202"/>
        <end position="220"/>
    </location>
</feature>
<organism evidence="3 4">
    <name type="scientific">Lichenicola cladoniae</name>
    <dbReference type="NCBI Taxonomy" id="1484109"/>
    <lineage>
        <taxon>Bacteria</taxon>
        <taxon>Pseudomonadati</taxon>
        <taxon>Pseudomonadota</taxon>
        <taxon>Alphaproteobacteria</taxon>
        <taxon>Acetobacterales</taxon>
        <taxon>Acetobacteraceae</taxon>
        <taxon>Lichenicola</taxon>
    </lineage>
</organism>
<keyword evidence="1" id="KW-0812">Transmembrane</keyword>
<accession>A0A6M8HTM1</accession>
<evidence type="ECO:0000259" key="2">
    <source>
        <dbReference type="Pfam" id="PF01757"/>
    </source>
</evidence>
<dbReference type="GO" id="GO:0016020">
    <property type="term" value="C:membrane"/>
    <property type="evidence" value="ECO:0007669"/>
    <property type="project" value="TreeGrafter"/>
</dbReference>
<keyword evidence="3" id="KW-0808">Transferase</keyword>
<keyword evidence="1" id="KW-0472">Membrane</keyword>
<proteinExistence type="predicted"/>
<feature type="transmembrane region" description="Helical" evidence="1">
    <location>
        <begin position="49"/>
        <end position="67"/>
    </location>
</feature>
<feature type="transmembrane region" description="Helical" evidence="1">
    <location>
        <begin position="332"/>
        <end position="353"/>
    </location>
</feature>
<dbReference type="KEGG" id="lck:HN018_18270"/>
<dbReference type="PANTHER" id="PTHR23028">
    <property type="entry name" value="ACETYLTRANSFERASE"/>
    <property type="match status" value="1"/>
</dbReference>
<feature type="transmembrane region" description="Helical" evidence="1">
    <location>
        <begin position="135"/>
        <end position="155"/>
    </location>
</feature>
<feature type="transmembrane region" description="Helical" evidence="1">
    <location>
        <begin position="167"/>
        <end position="187"/>
    </location>
</feature>
<feature type="domain" description="Acyltransferase 3" evidence="2">
    <location>
        <begin position="19"/>
        <end position="350"/>
    </location>
</feature>
<dbReference type="Proteomes" id="UP000500767">
    <property type="component" value="Chromosome"/>
</dbReference>
<name>A0A6M8HTM1_9PROT</name>